<name>A0A931WN21_9BACT</name>
<reference evidence="4" key="1">
    <citation type="submission" date="2020-07" db="EMBL/GenBank/DDBJ databases">
        <title>Huge and variable diversity of episymbiotic CPR bacteria and DPANN archaea in groundwater ecosystems.</title>
        <authorList>
            <person name="He C.Y."/>
            <person name="Keren R."/>
            <person name="Whittaker M."/>
            <person name="Farag I.F."/>
            <person name="Doudna J."/>
            <person name="Cate J.H.D."/>
            <person name="Banfield J.F."/>
        </authorList>
    </citation>
    <scope>NUCLEOTIDE SEQUENCE</scope>
    <source>
        <strain evidence="4">NC_groundwater_193_Ag_S-0.1um_51_7</strain>
    </source>
</reference>
<dbReference type="EMBL" id="JACOZA010000044">
    <property type="protein sequence ID" value="MBI2096864.1"/>
    <property type="molecule type" value="Genomic_DNA"/>
</dbReference>
<feature type="domain" description="Peptidoglycan binding-like" evidence="3">
    <location>
        <begin position="35"/>
        <end position="94"/>
    </location>
</feature>
<dbReference type="InterPro" id="IPR036365">
    <property type="entry name" value="PGBD-like_sf"/>
</dbReference>
<dbReference type="Gene3D" id="1.10.101.10">
    <property type="entry name" value="PGBD-like superfamily/PGBD"/>
    <property type="match status" value="1"/>
</dbReference>
<organism evidence="4 5">
    <name type="scientific">Candidatus Sungiibacteriota bacterium</name>
    <dbReference type="NCBI Taxonomy" id="2750080"/>
    <lineage>
        <taxon>Bacteria</taxon>
        <taxon>Candidatus Sungiibacteriota</taxon>
    </lineage>
</organism>
<evidence type="ECO:0000313" key="4">
    <source>
        <dbReference type="EMBL" id="MBI2096864.1"/>
    </source>
</evidence>
<dbReference type="AlphaFoldDB" id="A0A931WN21"/>
<dbReference type="Pfam" id="PF01471">
    <property type="entry name" value="PG_binding_1"/>
    <property type="match status" value="1"/>
</dbReference>
<dbReference type="InterPro" id="IPR036366">
    <property type="entry name" value="PGBDSf"/>
</dbReference>
<feature type="signal peptide" evidence="2">
    <location>
        <begin position="1"/>
        <end position="21"/>
    </location>
</feature>
<comment type="caution">
    <text evidence="4">The sequence shown here is derived from an EMBL/GenBank/DDBJ whole genome shotgun (WGS) entry which is preliminary data.</text>
</comment>
<sequence>MKKVLSFVLLSVFVLPLAALAAADELTSDLTLGSRGESVSLLQSFLAKDAALYPEGIVSGYFGRLTQSAVKRFQQREGITPAAGYVGPKTRAKINSRLLRVSPESELEALLNKLAELQKTLAEKEREISGTTTPATSTPPLVIEPAATTTPPRVPTNTLYISGSETRRFAESTKLGDVTFANDSASAIVLYRVNITMDEAMNAPNSRGRDMKLLLRNGTTTYSDLLVRQDITIRSRVPDPGPYNTQLISYYAGQTLAPGESKTLSLWAELLVGPFYGGVLKFTVDSATSNPELPSAGSAAFTLSEP</sequence>
<protein>
    <submittedName>
        <fullName evidence="4">Peptidoglycan-binding protein</fullName>
    </submittedName>
</protein>
<evidence type="ECO:0000259" key="3">
    <source>
        <dbReference type="Pfam" id="PF01471"/>
    </source>
</evidence>
<evidence type="ECO:0000256" key="1">
    <source>
        <dbReference type="SAM" id="MobiDB-lite"/>
    </source>
</evidence>
<dbReference type="InterPro" id="IPR002477">
    <property type="entry name" value="Peptidoglycan-bd-like"/>
</dbReference>
<dbReference type="SUPFAM" id="SSF47090">
    <property type="entry name" value="PGBD-like"/>
    <property type="match status" value="1"/>
</dbReference>
<proteinExistence type="predicted"/>
<dbReference type="Proteomes" id="UP000724148">
    <property type="component" value="Unassembled WGS sequence"/>
</dbReference>
<gene>
    <name evidence="4" type="ORF">HYT40_01785</name>
</gene>
<evidence type="ECO:0000256" key="2">
    <source>
        <dbReference type="SAM" id="SignalP"/>
    </source>
</evidence>
<feature type="compositionally biased region" description="Low complexity" evidence="1">
    <location>
        <begin position="131"/>
        <end position="156"/>
    </location>
</feature>
<evidence type="ECO:0000313" key="5">
    <source>
        <dbReference type="Proteomes" id="UP000724148"/>
    </source>
</evidence>
<feature type="region of interest" description="Disordered" evidence="1">
    <location>
        <begin position="125"/>
        <end position="156"/>
    </location>
</feature>
<accession>A0A931WN21</accession>
<feature type="chain" id="PRO_5037413396" evidence="2">
    <location>
        <begin position="22"/>
        <end position="306"/>
    </location>
</feature>
<keyword evidence="2" id="KW-0732">Signal</keyword>